<name>A0ABT5SC57_9FLAO</name>
<dbReference type="Pfam" id="PF07676">
    <property type="entry name" value="PD40"/>
    <property type="match status" value="3"/>
</dbReference>
<evidence type="ECO:0000256" key="4">
    <source>
        <dbReference type="PROSITE-ProRule" id="PRU00473"/>
    </source>
</evidence>
<feature type="domain" description="LysM" evidence="6">
    <location>
        <begin position="576"/>
        <end position="619"/>
    </location>
</feature>
<comment type="subcellular location">
    <subcellularLocation>
        <location evidence="1">Cell outer membrane</location>
    </subcellularLocation>
</comment>
<evidence type="ECO:0000256" key="1">
    <source>
        <dbReference type="ARBA" id="ARBA00004442"/>
    </source>
</evidence>
<dbReference type="SMART" id="SM00257">
    <property type="entry name" value="LysM"/>
    <property type="match status" value="1"/>
</dbReference>
<proteinExistence type="predicted"/>
<dbReference type="CDD" id="cd00118">
    <property type="entry name" value="LysM"/>
    <property type="match status" value="1"/>
</dbReference>
<organism evidence="7 8">
    <name type="scientific">Polaribacter ponticola</name>
    <dbReference type="NCBI Taxonomy" id="2978475"/>
    <lineage>
        <taxon>Bacteria</taxon>
        <taxon>Pseudomonadati</taxon>
        <taxon>Bacteroidota</taxon>
        <taxon>Flavobacteriia</taxon>
        <taxon>Flavobacteriales</taxon>
        <taxon>Flavobacteriaceae</taxon>
    </lineage>
</organism>
<dbReference type="PANTHER" id="PTHR30329">
    <property type="entry name" value="STATOR ELEMENT OF FLAGELLAR MOTOR COMPLEX"/>
    <property type="match status" value="1"/>
</dbReference>
<dbReference type="PROSITE" id="PS51782">
    <property type="entry name" value="LYSM"/>
    <property type="match status" value="1"/>
</dbReference>
<evidence type="ECO:0000259" key="6">
    <source>
        <dbReference type="PROSITE" id="PS51782"/>
    </source>
</evidence>
<keyword evidence="3" id="KW-0998">Cell outer membrane</keyword>
<dbReference type="InterPro" id="IPR036779">
    <property type="entry name" value="LysM_dom_sf"/>
</dbReference>
<evidence type="ECO:0000256" key="3">
    <source>
        <dbReference type="ARBA" id="ARBA00023237"/>
    </source>
</evidence>
<evidence type="ECO:0000259" key="5">
    <source>
        <dbReference type="PROSITE" id="PS51123"/>
    </source>
</evidence>
<dbReference type="InterPro" id="IPR050330">
    <property type="entry name" value="Bact_OuterMem_StrucFunc"/>
</dbReference>
<dbReference type="PROSITE" id="PS51123">
    <property type="entry name" value="OMPA_2"/>
    <property type="match status" value="1"/>
</dbReference>
<sequence length="636" mass="73000">MKKFHELKKEDSRGKRFINNAAVLSELRNNKPEYRVQNLYAINTEYSDFGVTEYRNTILFSSPSTRNKIIDRIDKRNEKSFLDIFQVNKDEISSKRGKKPFSKEINEIYHESSVSFSPDYKTMYFTRNNYNNGSFNVDQKGYNNLKIYKAEFIENEWKNIKELPFCSDEYSVGHPSVSKDGKLLYFTSNMPGGLGKTDLYFVRIDHNGMYSIPQNLGPTINTEGREMFPYISEDNTLYFSSDGHFGIGSLDVFASKSKGNNFKKPTNLKHPINSTLDDFAFSINPITKKGYLSSNREGGLGDDDIYAVEQIFDEKSDTVCSQLIKGIVKESKFKKHLPYAKLSLKDTFGKTIKETAADSLGMFSIKLPCNQKFAITASKDYYSPDTEYFETSDEVSVELNLEFSLEIIDDFVYNTQDELVIKINSIYFDYNKWDIRPDAAKELDHIVEVMNKYPNLKVESTSHTDSRGRAAYNELLSQRRAESTVDYIIYNGIDSYRIKGKGYGESKLTNKCIDNDMHTNTVNCKEVQHQANRRTAFVILNVDGSKINSKNKPLYEEIVIKEKNISPINIQETALKSHIVSIGETLYSISKAYNLSVSKLKKINNLKSNEIFLNQVLLISEDKKGLTSKKRNRLYI</sequence>
<comment type="caution">
    <text evidence="7">The sequence shown here is derived from an EMBL/GenBank/DDBJ whole genome shotgun (WGS) entry which is preliminary data.</text>
</comment>
<dbReference type="Pfam" id="PF01476">
    <property type="entry name" value="LysM"/>
    <property type="match status" value="1"/>
</dbReference>
<dbReference type="InterPro" id="IPR011042">
    <property type="entry name" value="6-blade_b-propeller_TolB-like"/>
</dbReference>
<dbReference type="Gene3D" id="3.10.350.10">
    <property type="entry name" value="LysM domain"/>
    <property type="match status" value="1"/>
</dbReference>
<dbReference type="CDD" id="cd07185">
    <property type="entry name" value="OmpA_C-like"/>
    <property type="match status" value="1"/>
</dbReference>
<dbReference type="InterPro" id="IPR006664">
    <property type="entry name" value="OMP_bac"/>
</dbReference>
<dbReference type="SUPFAM" id="SSF103088">
    <property type="entry name" value="OmpA-like"/>
    <property type="match status" value="1"/>
</dbReference>
<dbReference type="InterPro" id="IPR036737">
    <property type="entry name" value="OmpA-like_sf"/>
</dbReference>
<dbReference type="SUPFAM" id="SSF54106">
    <property type="entry name" value="LysM domain"/>
    <property type="match status" value="1"/>
</dbReference>
<protein>
    <submittedName>
        <fullName evidence="7">OmpA family protein</fullName>
    </submittedName>
</protein>
<keyword evidence="2 4" id="KW-0472">Membrane</keyword>
<dbReference type="PRINTS" id="PR01021">
    <property type="entry name" value="OMPADOMAIN"/>
</dbReference>
<dbReference type="InterPro" id="IPR011659">
    <property type="entry name" value="WD40"/>
</dbReference>
<gene>
    <name evidence="7" type="ORF">N5A56_015095</name>
</gene>
<dbReference type="InterPro" id="IPR006665">
    <property type="entry name" value="OmpA-like"/>
</dbReference>
<dbReference type="Gene3D" id="2.120.10.30">
    <property type="entry name" value="TolB, C-terminal domain"/>
    <property type="match status" value="1"/>
</dbReference>
<evidence type="ECO:0000313" key="8">
    <source>
        <dbReference type="Proteomes" id="UP001151478"/>
    </source>
</evidence>
<dbReference type="Gene3D" id="3.30.1330.60">
    <property type="entry name" value="OmpA-like domain"/>
    <property type="match status" value="1"/>
</dbReference>
<dbReference type="PANTHER" id="PTHR30329:SF21">
    <property type="entry name" value="LIPOPROTEIN YIAD-RELATED"/>
    <property type="match status" value="1"/>
</dbReference>
<feature type="domain" description="OmpA-like" evidence="5">
    <location>
        <begin position="415"/>
        <end position="543"/>
    </location>
</feature>
<dbReference type="SUPFAM" id="SSF82171">
    <property type="entry name" value="DPP6 N-terminal domain-like"/>
    <property type="match status" value="1"/>
</dbReference>
<dbReference type="InterPro" id="IPR018392">
    <property type="entry name" value="LysM"/>
</dbReference>
<dbReference type="Pfam" id="PF00691">
    <property type="entry name" value="OmpA"/>
    <property type="match status" value="1"/>
</dbReference>
<evidence type="ECO:0000313" key="7">
    <source>
        <dbReference type="EMBL" id="MDD7915665.1"/>
    </source>
</evidence>
<dbReference type="RefSeq" id="WP_274270529.1">
    <property type="nucleotide sequence ID" value="NZ_JAOSLC020000003.1"/>
</dbReference>
<keyword evidence="8" id="KW-1185">Reference proteome</keyword>
<dbReference type="Proteomes" id="UP001151478">
    <property type="component" value="Unassembled WGS sequence"/>
</dbReference>
<evidence type="ECO:0000256" key="2">
    <source>
        <dbReference type="ARBA" id="ARBA00023136"/>
    </source>
</evidence>
<dbReference type="EMBL" id="JAOSLC020000003">
    <property type="protein sequence ID" value="MDD7915665.1"/>
    <property type="molecule type" value="Genomic_DNA"/>
</dbReference>
<reference evidence="7" key="1">
    <citation type="submission" date="2023-02" db="EMBL/GenBank/DDBJ databases">
        <title>Polaribacter ponticola sp. nov., isolated from seawater.</title>
        <authorList>
            <person name="Baek J.H."/>
            <person name="Kim J.M."/>
            <person name="Choi D.G."/>
            <person name="Jeon C.O."/>
        </authorList>
    </citation>
    <scope>NUCLEOTIDE SEQUENCE</scope>
    <source>
        <strain evidence="7">MSW5</strain>
    </source>
</reference>
<accession>A0ABT5SC57</accession>